<reference evidence="2 3" key="1">
    <citation type="journal article" date="2011" name="J. Bacteriol.">
        <title>Whole-genome shotgun sequencing of the sulfur-oxidizing chemoautotroph Tetrathiobacter kashmirensis.</title>
        <authorList>
            <person name="Ghosh W."/>
            <person name="George A."/>
            <person name="Agarwal A."/>
            <person name="Raj P."/>
            <person name="Alam M."/>
            <person name="Pyne P."/>
            <person name="Das Gupta S.K."/>
        </authorList>
    </citation>
    <scope>NUCLEOTIDE SEQUENCE [LARGE SCALE GENOMIC DNA]</scope>
    <source>
        <strain evidence="2 3">WT001</strain>
    </source>
</reference>
<dbReference type="EMBL" id="CP003555">
    <property type="protein sequence ID" value="AFK63643.1"/>
    <property type="molecule type" value="Genomic_DNA"/>
</dbReference>
<keyword evidence="1" id="KW-1133">Transmembrane helix</keyword>
<accession>I3UF55</accession>
<feature type="transmembrane region" description="Helical" evidence="1">
    <location>
        <begin position="30"/>
        <end position="51"/>
    </location>
</feature>
<dbReference type="RefSeq" id="WP_014751734.1">
    <property type="nucleotide sequence ID" value="NC_017964.1"/>
</dbReference>
<evidence type="ECO:0000256" key="1">
    <source>
        <dbReference type="SAM" id="Phobius"/>
    </source>
</evidence>
<keyword evidence="1" id="KW-0472">Membrane</keyword>
<gene>
    <name evidence="2" type="ordered locus">TKWG_19130</name>
</gene>
<organism evidence="2 3">
    <name type="scientific">Advenella kashmirensis (strain DSM 17095 / LMG 22695 / WT001)</name>
    <name type="common">Tetrathiobacter kashmirensis</name>
    <dbReference type="NCBI Taxonomy" id="1036672"/>
    <lineage>
        <taxon>Bacteria</taxon>
        <taxon>Pseudomonadati</taxon>
        <taxon>Pseudomonadota</taxon>
        <taxon>Betaproteobacteria</taxon>
        <taxon>Burkholderiales</taxon>
        <taxon>Alcaligenaceae</taxon>
    </lineage>
</organism>
<keyword evidence="1" id="KW-0812">Transmembrane</keyword>
<proteinExistence type="predicted"/>
<sequence length="61" mass="6306">MEAIVSAMVQSSTAMRCGVFFWLLGGADSVGVAALGGFVWLAAGPVATAFANRQAQISMQR</sequence>
<protein>
    <submittedName>
        <fullName evidence="2">Uncharacterized protein</fullName>
    </submittedName>
</protein>
<reference evidence="3" key="2">
    <citation type="journal article" date="2013" name="PLoS ONE">
        <title>Genome implosion elicits host-confinement in Alcaligenaceae: evidence from the comparative genomics of Tetrathiobacter kashmirensis, a pathogen in the making.</title>
        <authorList>
            <person name="Ghosh W."/>
            <person name="Alam M."/>
            <person name="Roy C."/>
            <person name="Pyne P."/>
            <person name="George A."/>
            <person name="Chakraborty R."/>
            <person name="Majumder S."/>
            <person name="Agarwal A."/>
            <person name="Chakraborty S."/>
            <person name="Majumdar S."/>
            <person name="Gupta S.K."/>
        </authorList>
    </citation>
    <scope>NUCLEOTIDE SEQUENCE [LARGE SCALE GENOMIC DNA]</scope>
    <source>
        <strain evidence="3">WT001</strain>
    </source>
</reference>
<dbReference type="AlphaFoldDB" id="I3UF55"/>
<dbReference type="STRING" id="1036672.TKWG_19130"/>
<evidence type="ECO:0000313" key="2">
    <source>
        <dbReference type="EMBL" id="AFK63643.1"/>
    </source>
</evidence>
<dbReference type="Proteomes" id="UP000005267">
    <property type="component" value="Chromosome"/>
</dbReference>
<name>I3UF55_ADVKW</name>
<dbReference type="HOGENOM" id="CLU_2912096_0_0_4"/>
<dbReference type="KEGG" id="aka:TKWG_19130"/>
<keyword evidence="3" id="KW-1185">Reference proteome</keyword>
<evidence type="ECO:0000313" key="3">
    <source>
        <dbReference type="Proteomes" id="UP000005267"/>
    </source>
</evidence>